<comment type="caution">
    <text evidence="8">The sequence shown here is derived from an EMBL/GenBank/DDBJ whole genome shotgun (WGS) entry which is preliminary data.</text>
</comment>
<feature type="transmembrane region" description="Helical" evidence="6">
    <location>
        <begin position="72"/>
        <end position="91"/>
    </location>
</feature>
<evidence type="ECO:0000256" key="4">
    <source>
        <dbReference type="ARBA" id="ARBA00022989"/>
    </source>
</evidence>
<evidence type="ECO:0000313" key="8">
    <source>
        <dbReference type="EMBL" id="KAF9466117.1"/>
    </source>
</evidence>
<feature type="domain" description="Phosphatidic acid phosphatase type 2/haloperoxidase" evidence="7">
    <location>
        <begin position="96"/>
        <end position="241"/>
    </location>
</feature>
<proteinExistence type="inferred from homology"/>
<dbReference type="InterPro" id="IPR036938">
    <property type="entry name" value="PAP2/HPO_sf"/>
</dbReference>
<protein>
    <submittedName>
        <fullName evidence="8">Lipid phosphate phosphatase 1</fullName>
    </submittedName>
</protein>
<gene>
    <name evidence="8" type="ORF">BDZ94DRAFT_1158724</name>
</gene>
<feature type="transmembrane region" description="Helical" evidence="6">
    <location>
        <begin position="226"/>
        <end position="244"/>
    </location>
</feature>
<sequence>MRKTVQRYFGDHALDWADRSYLIDWIVIVLIWMLAWITSLSPVFERTFDLKDPIIDYPHGKDQISSTLNHNIAFWFPILILVLVGGIRRSLIEIHHGLIALCAGRGLARLVTVLMKHRVGRLRPDFLARCKWDKVLNACTGDPKLILDGRKSFPSGHSSTAFSGMTFLALWLAGNTAAWCFDQTKPAGSVRSSRLGCLFLTLLPLSWAAFVAISRMEDYKHHKEDIIVGSVIGIISATISYLLFWPNPCSTRSFAPDRERIPRQPYANEEYRIPDVEFRLTRLEEEDIEHI</sequence>
<evidence type="ECO:0000256" key="2">
    <source>
        <dbReference type="ARBA" id="ARBA00008816"/>
    </source>
</evidence>
<dbReference type="SUPFAM" id="SSF48317">
    <property type="entry name" value="Acid phosphatase/Vanadium-dependent haloperoxidase"/>
    <property type="match status" value="1"/>
</dbReference>
<dbReference type="SMART" id="SM00014">
    <property type="entry name" value="acidPPc"/>
    <property type="match status" value="1"/>
</dbReference>
<dbReference type="GO" id="GO:0006644">
    <property type="term" value="P:phospholipid metabolic process"/>
    <property type="evidence" value="ECO:0007669"/>
    <property type="project" value="InterPro"/>
</dbReference>
<dbReference type="Gene3D" id="1.20.144.10">
    <property type="entry name" value="Phosphatidic acid phosphatase type 2/haloperoxidase"/>
    <property type="match status" value="1"/>
</dbReference>
<feature type="transmembrane region" description="Helical" evidence="6">
    <location>
        <begin position="98"/>
        <end position="115"/>
    </location>
</feature>
<dbReference type="GO" id="GO:0016020">
    <property type="term" value="C:membrane"/>
    <property type="evidence" value="ECO:0007669"/>
    <property type="project" value="UniProtKB-SubCell"/>
</dbReference>
<keyword evidence="4 6" id="KW-1133">Transmembrane helix</keyword>
<keyword evidence="3 6" id="KW-0812">Transmembrane</keyword>
<evidence type="ECO:0000256" key="6">
    <source>
        <dbReference type="SAM" id="Phobius"/>
    </source>
</evidence>
<dbReference type="PANTHER" id="PTHR10165">
    <property type="entry name" value="LIPID PHOSPHATE PHOSPHATASE"/>
    <property type="match status" value="1"/>
</dbReference>
<organism evidence="8 9">
    <name type="scientific">Collybia nuda</name>
    <dbReference type="NCBI Taxonomy" id="64659"/>
    <lineage>
        <taxon>Eukaryota</taxon>
        <taxon>Fungi</taxon>
        <taxon>Dikarya</taxon>
        <taxon>Basidiomycota</taxon>
        <taxon>Agaricomycotina</taxon>
        <taxon>Agaricomycetes</taxon>
        <taxon>Agaricomycetidae</taxon>
        <taxon>Agaricales</taxon>
        <taxon>Tricholomatineae</taxon>
        <taxon>Clitocybaceae</taxon>
        <taxon>Collybia</taxon>
    </lineage>
</organism>
<dbReference type="GO" id="GO:0046839">
    <property type="term" value="P:phospholipid dephosphorylation"/>
    <property type="evidence" value="ECO:0007669"/>
    <property type="project" value="TreeGrafter"/>
</dbReference>
<dbReference type="OrthoDB" id="10030083at2759"/>
<dbReference type="AlphaFoldDB" id="A0A9P6CHE2"/>
<comment type="subcellular location">
    <subcellularLocation>
        <location evidence="1">Membrane</location>
        <topology evidence="1">Multi-pass membrane protein</topology>
    </subcellularLocation>
</comment>
<dbReference type="CDD" id="cd03390">
    <property type="entry name" value="PAP2_containing_1_like"/>
    <property type="match status" value="1"/>
</dbReference>
<keyword evidence="9" id="KW-1185">Reference proteome</keyword>
<evidence type="ECO:0000259" key="7">
    <source>
        <dbReference type="SMART" id="SM00014"/>
    </source>
</evidence>
<feature type="transmembrane region" description="Helical" evidence="6">
    <location>
        <begin position="193"/>
        <end position="214"/>
    </location>
</feature>
<reference evidence="8" key="1">
    <citation type="submission" date="2020-11" db="EMBL/GenBank/DDBJ databases">
        <authorList>
            <consortium name="DOE Joint Genome Institute"/>
            <person name="Ahrendt S."/>
            <person name="Riley R."/>
            <person name="Andreopoulos W."/>
            <person name="Labutti K."/>
            <person name="Pangilinan J."/>
            <person name="Ruiz-Duenas F.J."/>
            <person name="Barrasa J.M."/>
            <person name="Sanchez-Garcia M."/>
            <person name="Camarero S."/>
            <person name="Miyauchi S."/>
            <person name="Serrano A."/>
            <person name="Linde D."/>
            <person name="Babiker R."/>
            <person name="Drula E."/>
            <person name="Ayuso-Fernandez I."/>
            <person name="Pacheco R."/>
            <person name="Padilla G."/>
            <person name="Ferreira P."/>
            <person name="Barriuso J."/>
            <person name="Kellner H."/>
            <person name="Castanera R."/>
            <person name="Alfaro M."/>
            <person name="Ramirez L."/>
            <person name="Pisabarro A.G."/>
            <person name="Kuo A."/>
            <person name="Tritt A."/>
            <person name="Lipzen A."/>
            <person name="He G."/>
            <person name="Yan M."/>
            <person name="Ng V."/>
            <person name="Cullen D."/>
            <person name="Martin F."/>
            <person name="Rosso M.-N."/>
            <person name="Henrissat B."/>
            <person name="Hibbett D."/>
            <person name="Martinez A.T."/>
            <person name="Grigoriev I.V."/>
        </authorList>
    </citation>
    <scope>NUCLEOTIDE SEQUENCE</scope>
    <source>
        <strain evidence="8">CBS 247.69</strain>
    </source>
</reference>
<dbReference type="InterPro" id="IPR000326">
    <property type="entry name" value="PAP2/HPO"/>
</dbReference>
<dbReference type="InterPro" id="IPR043216">
    <property type="entry name" value="PAP-like"/>
</dbReference>
<comment type="similarity">
    <text evidence="2">Belongs to the PA-phosphatase related phosphoesterase family.</text>
</comment>
<name>A0A9P6CHE2_9AGAR</name>
<evidence type="ECO:0000256" key="3">
    <source>
        <dbReference type="ARBA" id="ARBA00022692"/>
    </source>
</evidence>
<keyword evidence="5 6" id="KW-0472">Membrane</keyword>
<dbReference type="Pfam" id="PF01569">
    <property type="entry name" value="PAP2"/>
    <property type="match status" value="1"/>
</dbReference>
<dbReference type="Proteomes" id="UP000807353">
    <property type="component" value="Unassembled WGS sequence"/>
</dbReference>
<evidence type="ECO:0000313" key="9">
    <source>
        <dbReference type="Proteomes" id="UP000807353"/>
    </source>
</evidence>
<dbReference type="PANTHER" id="PTHR10165:SF35">
    <property type="entry name" value="RE23632P"/>
    <property type="match status" value="1"/>
</dbReference>
<feature type="transmembrane region" description="Helical" evidence="6">
    <location>
        <begin position="161"/>
        <end position="181"/>
    </location>
</feature>
<dbReference type="GO" id="GO:0008195">
    <property type="term" value="F:phosphatidate phosphatase activity"/>
    <property type="evidence" value="ECO:0007669"/>
    <property type="project" value="TreeGrafter"/>
</dbReference>
<accession>A0A9P6CHE2</accession>
<evidence type="ECO:0000256" key="5">
    <source>
        <dbReference type="ARBA" id="ARBA00023136"/>
    </source>
</evidence>
<evidence type="ECO:0000256" key="1">
    <source>
        <dbReference type="ARBA" id="ARBA00004141"/>
    </source>
</evidence>
<feature type="transmembrane region" description="Helical" evidence="6">
    <location>
        <begin position="21"/>
        <end position="44"/>
    </location>
</feature>
<dbReference type="EMBL" id="MU150243">
    <property type="protein sequence ID" value="KAF9466117.1"/>
    <property type="molecule type" value="Genomic_DNA"/>
</dbReference>